<dbReference type="GeneID" id="68572636"/>
<keyword evidence="2" id="KW-1185">Reference proteome</keyword>
<organism evidence="1 2">
    <name type="scientific">Salarchaeum japonicum</name>
    <dbReference type="NCBI Taxonomy" id="555573"/>
    <lineage>
        <taxon>Archaea</taxon>
        <taxon>Methanobacteriati</taxon>
        <taxon>Methanobacteriota</taxon>
        <taxon>Stenosarchaea group</taxon>
        <taxon>Halobacteria</taxon>
        <taxon>Halobacteriales</taxon>
        <taxon>Halobacteriaceae</taxon>
    </lineage>
</organism>
<reference evidence="1 2" key="1">
    <citation type="journal article" date="2019" name="Int. J. Syst. Evol. Microbiol.">
        <title>The Global Catalogue of Microorganisms (GCM) 10K type strain sequencing project: providing services to taxonomists for standard genome sequencing and annotation.</title>
        <authorList>
            <consortium name="The Broad Institute Genomics Platform"/>
            <consortium name="The Broad Institute Genome Sequencing Center for Infectious Disease"/>
            <person name="Wu L."/>
            <person name="Ma J."/>
        </authorList>
    </citation>
    <scope>NUCLEOTIDE SEQUENCE [LARGE SCALE GENOMIC DNA]</scope>
    <source>
        <strain evidence="1 2">JCM 16327</strain>
    </source>
</reference>
<protein>
    <recommendedName>
        <fullName evidence="3">XapX domain-containing protein</fullName>
    </recommendedName>
</protein>
<evidence type="ECO:0008006" key="3">
    <source>
        <dbReference type="Google" id="ProtNLM"/>
    </source>
</evidence>
<dbReference type="AlphaFoldDB" id="A0AAV3SXD7"/>
<dbReference type="InterPro" id="IPR020017">
    <property type="entry name" value="XapX_domain"/>
</dbReference>
<name>A0AAV3SXD7_9EURY</name>
<gene>
    <name evidence="1" type="ORF">GCM10009019_02530</name>
</gene>
<evidence type="ECO:0000313" key="1">
    <source>
        <dbReference type="EMBL" id="GAA0644144.1"/>
    </source>
</evidence>
<comment type="caution">
    <text evidence="1">The sequence shown here is derived from an EMBL/GenBank/DDBJ whole genome shotgun (WGS) entry which is preliminary data.</text>
</comment>
<dbReference type="EMBL" id="BAAADU010000002">
    <property type="protein sequence ID" value="GAA0644144.1"/>
    <property type="molecule type" value="Genomic_DNA"/>
</dbReference>
<proteinExistence type="predicted"/>
<sequence>MNAIYVVLALLTGAITGALFRFLDVPIPAPPSLAGVMGIVGIYVGYKLVEYAGVEYDIVEALGL</sequence>
<accession>A0AAV3SXD7</accession>
<dbReference type="Proteomes" id="UP001500194">
    <property type="component" value="Unassembled WGS sequence"/>
</dbReference>
<dbReference type="NCBIfam" id="TIGR03510">
    <property type="entry name" value="XapX"/>
    <property type="match status" value="1"/>
</dbReference>
<dbReference type="RefSeq" id="WP_227262026.1">
    <property type="nucleotide sequence ID" value="NZ_BAAADU010000002.1"/>
</dbReference>
<evidence type="ECO:0000313" key="2">
    <source>
        <dbReference type="Proteomes" id="UP001500194"/>
    </source>
</evidence>